<evidence type="ECO:0000256" key="11">
    <source>
        <dbReference type="ARBA" id="ARBA00049197"/>
    </source>
</evidence>
<sequence>MKMAVTKIMMLTKSLKFGGIFNNSIRQFSASANFASSKPKNDTPAVSPNGKVGFIGLGKMGVHMCRSLMKKGHKIVVFDIFPESMKVMQDEGAELAIHPADVAEKSTKIVTMLPSTASVIEVYDGSHGILRAVKKGTLLVDSSTIDPSQSQEIAELAEELEANYVDAPVSGGVIAAKSGSLTFMVGGDQKDFNSAKELLDCMGTNIIHCGEVGTGQAVKICNNMLLGISMIGVAETMNLGMRLGLDPKLLNKIINSSSGRCWSSEIYNPVPGVVEGTPSSSNYEGGFSTSLMTKDMSLAQGAAIATISPTPLGSAAHQLFRLMMQRGFSKKDFSSVFQFLQEGTEETFKPTKAKYEQKPEAKLKSRPPKEKEPGN</sequence>
<evidence type="ECO:0000256" key="4">
    <source>
        <dbReference type="ARBA" id="ARBA00012991"/>
    </source>
</evidence>
<dbReference type="eggNOG" id="KOG0409">
    <property type="taxonomic scope" value="Eukaryota"/>
</dbReference>
<dbReference type="GO" id="GO:0005739">
    <property type="term" value="C:mitochondrion"/>
    <property type="evidence" value="ECO:0007669"/>
    <property type="project" value="UniProtKB-SubCell"/>
</dbReference>
<feature type="domain" description="3-hydroxyisobutyrate dehydrogenase-like NAD-binding" evidence="14">
    <location>
        <begin position="213"/>
        <end position="339"/>
    </location>
</feature>
<dbReference type="InterPro" id="IPR008927">
    <property type="entry name" value="6-PGluconate_DH-like_C_sf"/>
</dbReference>
<evidence type="ECO:0000256" key="8">
    <source>
        <dbReference type="ARBA" id="ARBA00023002"/>
    </source>
</evidence>
<evidence type="ECO:0000256" key="9">
    <source>
        <dbReference type="ARBA" id="ARBA00023027"/>
    </source>
</evidence>
<keyword evidence="7" id="KW-0809">Transit peptide</keyword>
<dbReference type="EC" id="1.1.1.31" evidence="4"/>
<feature type="domain" description="6-phosphogluconate dehydrogenase NADP-binding" evidence="13">
    <location>
        <begin position="51"/>
        <end position="210"/>
    </location>
</feature>
<dbReference type="STRING" id="126957.T1ISS3"/>
<dbReference type="InterPro" id="IPR011548">
    <property type="entry name" value="HIBADH"/>
</dbReference>
<evidence type="ECO:0000256" key="2">
    <source>
        <dbReference type="ARBA" id="ARBA00005109"/>
    </source>
</evidence>
<keyword evidence="9" id="KW-0520">NAD</keyword>
<evidence type="ECO:0000256" key="6">
    <source>
        <dbReference type="ARBA" id="ARBA00022456"/>
    </source>
</evidence>
<keyword evidence="10" id="KW-0496">Mitochondrion</keyword>
<dbReference type="NCBIfam" id="TIGR01692">
    <property type="entry name" value="HIBADH"/>
    <property type="match status" value="1"/>
</dbReference>
<dbReference type="HOGENOM" id="CLU_035117_6_1_1"/>
<comment type="similarity">
    <text evidence="3">Belongs to the HIBADH-related family. 3-hydroxyisobutyrate dehydrogenase subfamily.</text>
</comment>
<dbReference type="FunFam" id="1.10.1040.10:FF:000006">
    <property type="entry name" value="3-hydroxyisobutyrate dehydrogenase"/>
    <property type="match status" value="1"/>
</dbReference>
<dbReference type="GO" id="GO:0008442">
    <property type="term" value="F:3-hydroxyisobutyrate dehydrogenase activity"/>
    <property type="evidence" value="ECO:0007669"/>
    <property type="project" value="UniProtKB-EC"/>
</dbReference>
<dbReference type="PANTHER" id="PTHR22981">
    <property type="entry name" value="3-HYDROXYISOBUTYRATE DEHYDROGENASE-RELATED"/>
    <property type="match status" value="1"/>
</dbReference>
<evidence type="ECO:0000313" key="15">
    <source>
        <dbReference type="EnsemblMetazoa" id="SMAR004157-PA"/>
    </source>
</evidence>
<dbReference type="EMBL" id="JH431446">
    <property type="status" value="NOT_ANNOTATED_CDS"/>
    <property type="molecule type" value="Genomic_DNA"/>
</dbReference>
<dbReference type="Proteomes" id="UP000014500">
    <property type="component" value="Unassembled WGS sequence"/>
</dbReference>
<evidence type="ECO:0000256" key="10">
    <source>
        <dbReference type="ARBA" id="ARBA00023128"/>
    </source>
</evidence>
<reference evidence="15" key="2">
    <citation type="submission" date="2015-02" db="UniProtKB">
        <authorList>
            <consortium name="EnsemblMetazoa"/>
        </authorList>
    </citation>
    <scope>IDENTIFICATION</scope>
</reference>
<dbReference type="OMA" id="MGKKVWH"/>
<dbReference type="AlphaFoldDB" id="T1ISS3"/>
<dbReference type="InterPro" id="IPR013328">
    <property type="entry name" value="6PGD_dom2"/>
</dbReference>
<proteinExistence type="inferred from homology"/>
<comment type="catalytic activity">
    <reaction evidence="11">
        <text>3-hydroxy-2-methylpropanoate + NAD(+) = 2-methyl-3-oxopropanoate + NADH + H(+)</text>
        <dbReference type="Rhea" id="RHEA:17681"/>
        <dbReference type="ChEBI" id="CHEBI:11805"/>
        <dbReference type="ChEBI" id="CHEBI:15378"/>
        <dbReference type="ChEBI" id="CHEBI:57540"/>
        <dbReference type="ChEBI" id="CHEBI:57700"/>
        <dbReference type="ChEBI" id="CHEBI:57945"/>
        <dbReference type="EC" id="1.1.1.31"/>
    </reaction>
</comment>
<evidence type="ECO:0000256" key="7">
    <source>
        <dbReference type="ARBA" id="ARBA00022946"/>
    </source>
</evidence>
<evidence type="ECO:0000256" key="12">
    <source>
        <dbReference type="SAM" id="MobiDB-lite"/>
    </source>
</evidence>
<keyword evidence="8" id="KW-0560">Oxidoreductase</keyword>
<dbReference type="Gene3D" id="1.10.1040.10">
    <property type="entry name" value="N-(1-d-carboxylethyl)-l-norvaline Dehydrogenase, domain 2"/>
    <property type="match status" value="1"/>
</dbReference>
<comment type="pathway">
    <text evidence="2">Amino-acid degradation; L-valine degradation.</text>
</comment>
<evidence type="ECO:0000256" key="1">
    <source>
        <dbReference type="ARBA" id="ARBA00004173"/>
    </source>
</evidence>
<organism evidence="15 16">
    <name type="scientific">Strigamia maritima</name>
    <name type="common">European centipede</name>
    <name type="synonym">Geophilus maritimus</name>
    <dbReference type="NCBI Taxonomy" id="126957"/>
    <lineage>
        <taxon>Eukaryota</taxon>
        <taxon>Metazoa</taxon>
        <taxon>Ecdysozoa</taxon>
        <taxon>Arthropoda</taxon>
        <taxon>Myriapoda</taxon>
        <taxon>Chilopoda</taxon>
        <taxon>Pleurostigmophora</taxon>
        <taxon>Geophilomorpha</taxon>
        <taxon>Linotaeniidae</taxon>
        <taxon>Strigamia</taxon>
    </lineage>
</organism>
<dbReference type="GO" id="GO:0050661">
    <property type="term" value="F:NADP binding"/>
    <property type="evidence" value="ECO:0007669"/>
    <property type="project" value="InterPro"/>
</dbReference>
<dbReference type="FunFam" id="3.40.50.720:FF:000119">
    <property type="entry name" value="3-hydroxyisobutyrate dehydrogenase"/>
    <property type="match status" value="1"/>
</dbReference>
<dbReference type="UniPathway" id="UPA00362"/>
<dbReference type="Gene3D" id="3.40.50.720">
    <property type="entry name" value="NAD(P)-binding Rossmann-like Domain"/>
    <property type="match status" value="1"/>
</dbReference>
<dbReference type="Pfam" id="PF03446">
    <property type="entry name" value="NAD_binding_2"/>
    <property type="match status" value="1"/>
</dbReference>
<dbReference type="PhylomeDB" id="T1ISS3"/>
<protein>
    <recommendedName>
        <fullName evidence="5">3-hydroxyisobutyrate dehydrogenase, mitochondrial</fullName>
        <ecNumber evidence="4">1.1.1.31</ecNumber>
    </recommendedName>
</protein>
<dbReference type="GO" id="GO:0006574">
    <property type="term" value="P:L-valine catabolic process"/>
    <property type="evidence" value="ECO:0007669"/>
    <property type="project" value="UniProtKB-UniPathway"/>
</dbReference>
<reference evidence="16" key="1">
    <citation type="submission" date="2011-05" db="EMBL/GenBank/DDBJ databases">
        <authorList>
            <person name="Richards S.R."/>
            <person name="Qu J."/>
            <person name="Jiang H."/>
            <person name="Jhangiani S.N."/>
            <person name="Agravi P."/>
            <person name="Goodspeed R."/>
            <person name="Gross S."/>
            <person name="Mandapat C."/>
            <person name="Jackson L."/>
            <person name="Mathew T."/>
            <person name="Pu L."/>
            <person name="Thornton R."/>
            <person name="Saada N."/>
            <person name="Wilczek-Boney K.B."/>
            <person name="Lee S."/>
            <person name="Kovar C."/>
            <person name="Wu Y."/>
            <person name="Scherer S.E."/>
            <person name="Worley K.C."/>
            <person name="Muzny D.M."/>
            <person name="Gibbs R."/>
        </authorList>
    </citation>
    <scope>NUCLEOTIDE SEQUENCE</scope>
    <source>
        <strain evidence="16">Brora</strain>
    </source>
</reference>
<comment type="subcellular location">
    <subcellularLocation>
        <location evidence="1">Mitochondrion</location>
    </subcellularLocation>
</comment>
<evidence type="ECO:0000313" key="16">
    <source>
        <dbReference type="Proteomes" id="UP000014500"/>
    </source>
</evidence>
<dbReference type="GO" id="GO:0051287">
    <property type="term" value="F:NAD binding"/>
    <property type="evidence" value="ECO:0007669"/>
    <property type="project" value="InterPro"/>
</dbReference>
<dbReference type="EnsemblMetazoa" id="SMAR004157-RA">
    <property type="protein sequence ID" value="SMAR004157-PA"/>
    <property type="gene ID" value="SMAR004157"/>
</dbReference>
<evidence type="ECO:0000256" key="5">
    <source>
        <dbReference type="ARBA" id="ARBA00016933"/>
    </source>
</evidence>
<evidence type="ECO:0000259" key="14">
    <source>
        <dbReference type="Pfam" id="PF14833"/>
    </source>
</evidence>
<evidence type="ECO:0000259" key="13">
    <source>
        <dbReference type="Pfam" id="PF03446"/>
    </source>
</evidence>
<evidence type="ECO:0000256" key="3">
    <source>
        <dbReference type="ARBA" id="ARBA00006013"/>
    </source>
</evidence>
<keyword evidence="6" id="KW-0101">Branched-chain amino acid catabolism</keyword>
<dbReference type="InterPro" id="IPR006115">
    <property type="entry name" value="6PGDH_NADP-bd"/>
</dbReference>
<dbReference type="SUPFAM" id="SSF51735">
    <property type="entry name" value="NAD(P)-binding Rossmann-fold domains"/>
    <property type="match status" value="1"/>
</dbReference>
<dbReference type="SUPFAM" id="SSF48179">
    <property type="entry name" value="6-phosphogluconate dehydrogenase C-terminal domain-like"/>
    <property type="match status" value="1"/>
</dbReference>
<keyword evidence="16" id="KW-1185">Reference proteome</keyword>
<accession>T1ISS3</accession>
<dbReference type="InterPro" id="IPR029154">
    <property type="entry name" value="HIBADH-like_NADP-bd"/>
</dbReference>
<dbReference type="PANTHER" id="PTHR22981:SF7">
    <property type="entry name" value="3-HYDROXYISOBUTYRATE DEHYDROGENASE, MITOCHONDRIAL"/>
    <property type="match status" value="1"/>
</dbReference>
<feature type="region of interest" description="Disordered" evidence="12">
    <location>
        <begin position="349"/>
        <end position="375"/>
    </location>
</feature>
<name>T1ISS3_STRMM</name>
<dbReference type="InterPro" id="IPR036291">
    <property type="entry name" value="NAD(P)-bd_dom_sf"/>
</dbReference>
<dbReference type="Pfam" id="PF14833">
    <property type="entry name" value="NAD_binding_11"/>
    <property type="match status" value="1"/>
</dbReference>